<feature type="domain" description="HTH tetR-type" evidence="4">
    <location>
        <begin position="23"/>
        <end position="83"/>
    </location>
</feature>
<evidence type="ECO:0000256" key="1">
    <source>
        <dbReference type="ARBA" id="ARBA00023125"/>
    </source>
</evidence>
<evidence type="ECO:0000313" key="5">
    <source>
        <dbReference type="EMBL" id="QHT60408.1"/>
    </source>
</evidence>
<sequence>MSDTMEQWIEELLRSDADGAKMTEKQARIVQSAIEVFAEKGYAASSTSEIAQRAGVAEGTIFRHYKTKKALLLAIVAPAMTKLLAPFVLRGFNNVLDSEYDSYEQVLRAMIENRIEFLRKNRSILKILLQEIPFHPDMQARLQRDVIAVVLERLRRIVAKFQTGGVMKELPSATVIRLSLSAIMGYIATRTVYGEREDAEWDDEREREDTIAFVMRGLGLRQ</sequence>
<evidence type="ECO:0000259" key="4">
    <source>
        <dbReference type="PROSITE" id="PS50977"/>
    </source>
</evidence>
<dbReference type="GO" id="GO:0003677">
    <property type="term" value="F:DNA binding"/>
    <property type="evidence" value="ECO:0007669"/>
    <property type="project" value="UniProtKB-UniRule"/>
</dbReference>
<dbReference type="KEGG" id="plyc:GXP70_11000"/>
<accession>A0A6C0FTC6</accession>
<evidence type="ECO:0000313" key="6">
    <source>
        <dbReference type="Proteomes" id="UP000476064"/>
    </source>
</evidence>
<protein>
    <submittedName>
        <fullName evidence="5">TetR/AcrR family transcriptional regulator</fullName>
    </submittedName>
</protein>
<dbReference type="GO" id="GO:0006355">
    <property type="term" value="P:regulation of DNA-templated transcription"/>
    <property type="evidence" value="ECO:0007669"/>
    <property type="project" value="UniProtKB-ARBA"/>
</dbReference>
<name>A0A6C0FTC6_9BACL</name>
<dbReference type="Pfam" id="PF00440">
    <property type="entry name" value="TetR_N"/>
    <property type="match status" value="1"/>
</dbReference>
<dbReference type="InterPro" id="IPR036271">
    <property type="entry name" value="Tet_transcr_reg_TetR-rel_C_sf"/>
</dbReference>
<feature type="transmembrane region" description="Helical" evidence="3">
    <location>
        <begin position="70"/>
        <end position="89"/>
    </location>
</feature>
<organism evidence="5 6">
    <name type="scientific">Paenibacillus lycopersici</name>
    <dbReference type="NCBI Taxonomy" id="2704462"/>
    <lineage>
        <taxon>Bacteria</taxon>
        <taxon>Bacillati</taxon>
        <taxon>Bacillota</taxon>
        <taxon>Bacilli</taxon>
        <taxon>Bacillales</taxon>
        <taxon>Paenibacillaceae</taxon>
        <taxon>Paenibacillus</taxon>
    </lineage>
</organism>
<dbReference type="PANTHER" id="PTHR30055">
    <property type="entry name" value="HTH-TYPE TRANSCRIPTIONAL REGULATOR RUTR"/>
    <property type="match status" value="1"/>
</dbReference>
<keyword evidence="3" id="KW-0812">Transmembrane</keyword>
<proteinExistence type="predicted"/>
<evidence type="ECO:0000256" key="3">
    <source>
        <dbReference type="SAM" id="Phobius"/>
    </source>
</evidence>
<dbReference type="PROSITE" id="PS50977">
    <property type="entry name" value="HTH_TETR_2"/>
    <property type="match status" value="1"/>
</dbReference>
<keyword evidence="3" id="KW-1133">Transmembrane helix</keyword>
<feature type="DNA-binding region" description="H-T-H motif" evidence="2">
    <location>
        <begin position="46"/>
        <end position="65"/>
    </location>
</feature>
<dbReference type="Proteomes" id="UP000476064">
    <property type="component" value="Chromosome"/>
</dbReference>
<reference evidence="5 6" key="1">
    <citation type="submission" date="2020-01" db="EMBL/GenBank/DDBJ databases">
        <title>Paenibacillus sp. nov., isolated from tomato rhizosphere.</title>
        <authorList>
            <person name="Weon H.-Y."/>
            <person name="Lee S.A."/>
        </authorList>
    </citation>
    <scope>NUCLEOTIDE SEQUENCE [LARGE SCALE GENOMIC DNA]</scope>
    <source>
        <strain evidence="5 6">12200R-189</strain>
    </source>
</reference>
<dbReference type="SUPFAM" id="SSF48498">
    <property type="entry name" value="Tetracyclin repressor-like, C-terminal domain"/>
    <property type="match status" value="1"/>
</dbReference>
<dbReference type="Gene3D" id="1.10.357.10">
    <property type="entry name" value="Tetracycline Repressor, domain 2"/>
    <property type="match status" value="1"/>
</dbReference>
<dbReference type="SUPFAM" id="SSF46689">
    <property type="entry name" value="Homeodomain-like"/>
    <property type="match status" value="1"/>
</dbReference>
<evidence type="ECO:0000256" key="2">
    <source>
        <dbReference type="PROSITE-ProRule" id="PRU00335"/>
    </source>
</evidence>
<dbReference type="RefSeq" id="WP_162356612.1">
    <property type="nucleotide sequence ID" value="NZ_CP048209.1"/>
</dbReference>
<gene>
    <name evidence="5" type="ORF">GXP70_11000</name>
</gene>
<dbReference type="InterPro" id="IPR050109">
    <property type="entry name" value="HTH-type_TetR-like_transc_reg"/>
</dbReference>
<dbReference type="AlphaFoldDB" id="A0A6C0FTC6"/>
<keyword evidence="3" id="KW-0472">Membrane</keyword>
<keyword evidence="6" id="KW-1185">Reference proteome</keyword>
<dbReference type="PANTHER" id="PTHR30055:SF222">
    <property type="entry name" value="REGULATORY PROTEIN"/>
    <property type="match status" value="1"/>
</dbReference>
<keyword evidence="1 2" id="KW-0238">DNA-binding</keyword>
<dbReference type="PRINTS" id="PR00455">
    <property type="entry name" value="HTHTETR"/>
</dbReference>
<dbReference type="InterPro" id="IPR009057">
    <property type="entry name" value="Homeodomain-like_sf"/>
</dbReference>
<dbReference type="InterPro" id="IPR001647">
    <property type="entry name" value="HTH_TetR"/>
</dbReference>
<dbReference type="EMBL" id="CP048209">
    <property type="protein sequence ID" value="QHT60408.1"/>
    <property type="molecule type" value="Genomic_DNA"/>
</dbReference>